<dbReference type="InterPro" id="IPR042099">
    <property type="entry name" value="ANL_N_sf"/>
</dbReference>
<feature type="domain" description="AMP-dependent synthetase/ligase" evidence="1">
    <location>
        <begin position="31"/>
        <end position="421"/>
    </location>
</feature>
<proteinExistence type="predicted"/>
<evidence type="ECO:0000259" key="2">
    <source>
        <dbReference type="Pfam" id="PF13193"/>
    </source>
</evidence>
<dbReference type="InterPro" id="IPR045851">
    <property type="entry name" value="AMP-bd_C_sf"/>
</dbReference>
<dbReference type="PROSITE" id="PS00455">
    <property type="entry name" value="AMP_BINDING"/>
    <property type="match status" value="1"/>
</dbReference>
<dbReference type="RefSeq" id="WP_377823013.1">
    <property type="nucleotide sequence ID" value="NZ_JBHSWJ010000002.1"/>
</dbReference>
<dbReference type="EMBL" id="JBHSWJ010000002">
    <property type="protein sequence ID" value="MFC6714532.1"/>
    <property type="molecule type" value="Genomic_DNA"/>
</dbReference>
<evidence type="ECO:0000313" key="3">
    <source>
        <dbReference type="EMBL" id="MFC6714532.1"/>
    </source>
</evidence>
<dbReference type="PANTHER" id="PTHR43767:SF12">
    <property type="entry name" value="AMP-DEPENDENT SYNTHETASE AND LIGASE"/>
    <property type="match status" value="1"/>
</dbReference>
<keyword evidence="4" id="KW-1185">Reference proteome</keyword>
<feature type="domain" description="AMP-binding enzyme C-terminal" evidence="2">
    <location>
        <begin position="474"/>
        <end position="548"/>
    </location>
</feature>
<dbReference type="Gene3D" id="3.40.50.12780">
    <property type="entry name" value="N-terminal domain of ligase-like"/>
    <property type="match status" value="1"/>
</dbReference>
<evidence type="ECO:0000259" key="1">
    <source>
        <dbReference type="Pfam" id="PF00501"/>
    </source>
</evidence>
<dbReference type="Proteomes" id="UP001596356">
    <property type="component" value="Unassembled WGS sequence"/>
</dbReference>
<dbReference type="InterPro" id="IPR025110">
    <property type="entry name" value="AMP-bd_C"/>
</dbReference>
<reference evidence="4" key="1">
    <citation type="journal article" date="2019" name="Int. J. Syst. Evol. Microbiol.">
        <title>The Global Catalogue of Microorganisms (GCM) 10K type strain sequencing project: providing services to taxonomists for standard genome sequencing and annotation.</title>
        <authorList>
            <consortium name="The Broad Institute Genomics Platform"/>
            <consortium name="The Broad Institute Genome Sequencing Center for Infectious Disease"/>
            <person name="Wu L."/>
            <person name="Ma J."/>
        </authorList>
    </citation>
    <scope>NUCLEOTIDE SEQUENCE [LARGE SCALE GENOMIC DNA]</scope>
    <source>
        <strain evidence="4">NBRC 106593</strain>
    </source>
</reference>
<dbReference type="PANTHER" id="PTHR43767">
    <property type="entry name" value="LONG-CHAIN-FATTY-ACID--COA LIGASE"/>
    <property type="match status" value="1"/>
</dbReference>
<dbReference type="SUPFAM" id="SSF56801">
    <property type="entry name" value="Acetyl-CoA synthetase-like"/>
    <property type="match status" value="1"/>
</dbReference>
<dbReference type="InterPro" id="IPR050237">
    <property type="entry name" value="ATP-dep_AMP-bd_enzyme"/>
</dbReference>
<dbReference type="Pfam" id="PF13193">
    <property type="entry name" value="AMP-binding_C"/>
    <property type="match status" value="1"/>
</dbReference>
<evidence type="ECO:0000313" key="4">
    <source>
        <dbReference type="Proteomes" id="UP001596356"/>
    </source>
</evidence>
<dbReference type="Pfam" id="PF00501">
    <property type="entry name" value="AMP-binding"/>
    <property type="match status" value="1"/>
</dbReference>
<gene>
    <name evidence="3" type="ORF">ACFQBT_12175</name>
</gene>
<dbReference type="InterPro" id="IPR000873">
    <property type="entry name" value="AMP-dep_synth/lig_dom"/>
</dbReference>
<accession>A0ABW2ATV6</accession>
<protein>
    <submittedName>
        <fullName evidence="3">AMP-binding protein</fullName>
    </submittedName>
</protein>
<sequence>MFDDRPWLSSYSEGVPADVEIPPTLLDGVLRHAAHQWPDRVAVDFFSARTTYRELDGLVDRAAAGLRNLGVVGGTRVSLVMPNCTAHVVAFYAVMRCGAVVVEHNPTYTTAELHDQFALTKPRVALVWRNRVADVQEAAQGTDLQHIVSVDVARDLPRKMQWLLRLPVKAARAKRDALTGGSTTGAQDWVELLSTDPGASVDVERVPTDEALVLFTGGTTGVPKGASISHRNLVANATQGTAWAGFRPGAEVVCGVLPFFHAFGMIFCLVLPPVIGATLVAFPNFDPPAVIAGQKRASYTFMPAVAPMFSRILDAAGDVDLHSIKQAFCGAMPLDAATADRWERATGGLLIEGYGSTETSPIALGNPASDKRRRGALGIPFPNTQIRVVDPDDHTVEVTLDEGGIARGELLVRGPQVFSGYVDRPEETANVLSPDGWLRTGDVVEVDRDGFAVLVDRTKEIIIVGGFKVFPTVVEDYLRELPGIDDVAVVGVPRGDGGDEQVVAVVVCGGVAPTLEQVRAHASQRLAKYAVPRHLHVVEELPRSMIGKVQRRLVRDDVLKHHSAS</sequence>
<name>A0ABW2ATV6_9MICO</name>
<comment type="caution">
    <text evidence="3">The sequence shown here is derived from an EMBL/GenBank/DDBJ whole genome shotgun (WGS) entry which is preliminary data.</text>
</comment>
<organism evidence="3 4">
    <name type="scientific">Branchiibius cervicis</name>
    <dbReference type="NCBI Taxonomy" id="908252"/>
    <lineage>
        <taxon>Bacteria</taxon>
        <taxon>Bacillati</taxon>
        <taxon>Actinomycetota</taxon>
        <taxon>Actinomycetes</taxon>
        <taxon>Micrococcales</taxon>
        <taxon>Dermacoccaceae</taxon>
        <taxon>Branchiibius</taxon>
    </lineage>
</organism>
<dbReference type="Gene3D" id="3.30.300.30">
    <property type="match status" value="1"/>
</dbReference>
<dbReference type="InterPro" id="IPR020845">
    <property type="entry name" value="AMP-binding_CS"/>
</dbReference>